<keyword evidence="3" id="KW-1185">Reference proteome</keyword>
<organism evidence="2 3">
    <name type="scientific">Rufibacter latericius</name>
    <dbReference type="NCBI Taxonomy" id="2487040"/>
    <lineage>
        <taxon>Bacteria</taxon>
        <taxon>Pseudomonadati</taxon>
        <taxon>Bacteroidota</taxon>
        <taxon>Cytophagia</taxon>
        <taxon>Cytophagales</taxon>
        <taxon>Hymenobacteraceae</taxon>
        <taxon>Rufibacter</taxon>
    </lineage>
</organism>
<sequence>MTMSTLKNGIAAFFLISLMFLAQGAVASRNFVLPGSVLGPTEVQSSEGTPELVVSRLLKLYPNPNSTDEVNIKGFTPKTQATILVKNAIGYIVMNEKAYISDERGEINIKINSLQQGHYYIGIKVDKAQVIKKLIKI</sequence>
<evidence type="ECO:0000313" key="2">
    <source>
        <dbReference type="EMBL" id="RNI30651.1"/>
    </source>
</evidence>
<comment type="caution">
    <text evidence="2">The sequence shown here is derived from an EMBL/GenBank/DDBJ whole genome shotgun (WGS) entry which is preliminary data.</text>
</comment>
<protein>
    <submittedName>
        <fullName evidence="2">T9SS C-terminal target domain-containing protein</fullName>
    </submittedName>
</protein>
<dbReference type="OrthoDB" id="5485925at2"/>
<reference evidence="2 3" key="1">
    <citation type="submission" date="2018-11" db="EMBL/GenBank/DDBJ databases">
        <title>Rufibacter latericius sp. nov., isolated from water in Baiyang Lake.</title>
        <authorList>
            <person name="Yang Y."/>
        </authorList>
    </citation>
    <scope>NUCLEOTIDE SEQUENCE [LARGE SCALE GENOMIC DNA]</scope>
    <source>
        <strain evidence="2 3">R-22-1c-1</strain>
    </source>
</reference>
<dbReference type="InterPro" id="IPR026444">
    <property type="entry name" value="Secre_tail"/>
</dbReference>
<name>A0A3M9MYM8_9BACT</name>
<gene>
    <name evidence="2" type="ORF">EFB08_05210</name>
</gene>
<feature type="domain" description="Secretion system C-terminal sorting" evidence="1">
    <location>
        <begin position="60"/>
        <end position="135"/>
    </location>
</feature>
<dbReference type="EMBL" id="RJJD01000002">
    <property type="protein sequence ID" value="RNI30651.1"/>
    <property type="molecule type" value="Genomic_DNA"/>
</dbReference>
<dbReference type="AlphaFoldDB" id="A0A3M9MYM8"/>
<proteinExistence type="predicted"/>
<accession>A0A3M9MYM8</accession>
<evidence type="ECO:0000259" key="1">
    <source>
        <dbReference type="Pfam" id="PF18962"/>
    </source>
</evidence>
<dbReference type="NCBIfam" id="TIGR04183">
    <property type="entry name" value="Por_Secre_tail"/>
    <property type="match status" value="1"/>
</dbReference>
<dbReference type="Pfam" id="PF18962">
    <property type="entry name" value="Por_Secre_tail"/>
    <property type="match status" value="1"/>
</dbReference>
<dbReference type="Proteomes" id="UP000272117">
    <property type="component" value="Unassembled WGS sequence"/>
</dbReference>
<evidence type="ECO:0000313" key="3">
    <source>
        <dbReference type="Proteomes" id="UP000272117"/>
    </source>
</evidence>